<evidence type="ECO:0000256" key="6">
    <source>
        <dbReference type="ARBA" id="ARBA00023065"/>
    </source>
</evidence>
<feature type="transmembrane region" description="Helical" evidence="9">
    <location>
        <begin position="95"/>
        <end position="113"/>
    </location>
</feature>
<reference evidence="11" key="1">
    <citation type="submission" date="2022-07" db="EMBL/GenBank/DDBJ databases">
        <title>Parvularcula maris sp. nov., an algicidal bacterium isolated from seawater.</title>
        <authorList>
            <person name="Li F."/>
        </authorList>
    </citation>
    <scope>NUCLEOTIDE SEQUENCE</scope>
    <source>
        <strain evidence="11">BGMRC 0090</strain>
    </source>
</reference>
<gene>
    <name evidence="11" type="ORF">NOG11_09210</name>
</gene>
<keyword evidence="4 9" id="KW-0812">Transmembrane</keyword>
<dbReference type="RefSeq" id="WP_256619465.1">
    <property type="nucleotide sequence ID" value="NZ_JANIBC010000006.1"/>
</dbReference>
<dbReference type="AlphaFoldDB" id="A0A9X2L9I3"/>
<keyword evidence="12" id="KW-1185">Reference proteome</keyword>
<dbReference type="EMBL" id="JANIBC010000006">
    <property type="protein sequence ID" value="MCQ8185575.1"/>
    <property type="molecule type" value="Genomic_DNA"/>
</dbReference>
<dbReference type="Pfam" id="PF00999">
    <property type="entry name" value="Na_H_Exchanger"/>
    <property type="match status" value="1"/>
</dbReference>
<feature type="domain" description="Cation/H+ exchanger transmembrane" evidence="10">
    <location>
        <begin position="26"/>
        <end position="406"/>
    </location>
</feature>
<feature type="transmembrane region" description="Helical" evidence="9">
    <location>
        <begin position="31"/>
        <end position="52"/>
    </location>
</feature>
<dbReference type="PANTHER" id="PTHR32507:SF8">
    <property type="entry name" value="CNH1P"/>
    <property type="match status" value="1"/>
</dbReference>
<evidence type="ECO:0000256" key="8">
    <source>
        <dbReference type="SAM" id="MobiDB-lite"/>
    </source>
</evidence>
<keyword evidence="6" id="KW-0406">Ion transport</keyword>
<comment type="caution">
    <text evidence="11">The sequence shown here is derived from an EMBL/GenBank/DDBJ whole genome shotgun (WGS) entry which is preliminary data.</text>
</comment>
<evidence type="ECO:0000256" key="7">
    <source>
        <dbReference type="ARBA" id="ARBA00023136"/>
    </source>
</evidence>
<feature type="transmembrane region" description="Helical" evidence="9">
    <location>
        <begin position="293"/>
        <end position="310"/>
    </location>
</feature>
<evidence type="ECO:0000256" key="9">
    <source>
        <dbReference type="SAM" id="Phobius"/>
    </source>
</evidence>
<dbReference type="GO" id="GO:0015297">
    <property type="term" value="F:antiporter activity"/>
    <property type="evidence" value="ECO:0007669"/>
    <property type="project" value="UniProtKB-KW"/>
</dbReference>
<keyword evidence="7 9" id="KW-0472">Membrane</keyword>
<dbReference type="GO" id="GO:0005886">
    <property type="term" value="C:plasma membrane"/>
    <property type="evidence" value="ECO:0007669"/>
    <property type="project" value="UniProtKB-SubCell"/>
</dbReference>
<comment type="subcellular location">
    <subcellularLocation>
        <location evidence="1">Cell membrane</location>
        <topology evidence="1">Multi-pass membrane protein</topology>
    </subcellularLocation>
</comment>
<sequence length="433" mass="45951">MLDARDIFYFVVGAALFVLSLRPALAKLPWFNVPLFYVVVGVILAGAGAPVLDPRTGKLSAMVVEHASELIVIISLAGAGLAIDSPGTWKNWAAAYRLLLICMPLTIAAIAWAGSSLLGLPLAAAVLLAAALAPTDPVLAQSVQVGPPGKREDPMQISLTAEAGLNDGLAFPFVYLAITLALVAAGEKGGDWFASWLTIDLFYRVAAGLAVGWVVGWTLSKLIFSPVGDGRNGAWNSLLVVLAATLLSYGITEAVNGYGFLAVFMAARAGRANTRGTEMEGYERFAHHGAEQLESILLVLILLWFGMFVGSGGLEGATWMEIGVALAIVLVVRPAAGALALLFYDCPRVDRSKIAFFGIRGMGSIFYIAYAQNHAPFAEIDNVWRIAGITILISMVVHGFTANFTLDREGGDEEEHPAMNAVKEDMANEKKAA</sequence>
<evidence type="ECO:0000256" key="1">
    <source>
        <dbReference type="ARBA" id="ARBA00004651"/>
    </source>
</evidence>
<feature type="transmembrane region" description="Helical" evidence="9">
    <location>
        <begin position="322"/>
        <end position="342"/>
    </location>
</feature>
<organism evidence="11 12">
    <name type="scientific">Parvularcula maris</name>
    <dbReference type="NCBI Taxonomy" id="2965077"/>
    <lineage>
        <taxon>Bacteria</taxon>
        <taxon>Pseudomonadati</taxon>
        <taxon>Pseudomonadota</taxon>
        <taxon>Alphaproteobacteria</taxon>
        <taxon>Parvularculales</taxon>
        <taxon>Parvularculaceae</taxon>
        <taxon>Parvularcula</taxon>
    </lineage>
</organism>
<evidence type="ECO:0000256" key="4">
    <source>
        <dbReference type="ARBA" id="ARBA00022692"/>
    </source>
</evidence>
<keyword evidence="5 9" id="KW-1133">Transmembrane helix</keyword>
<feature type="compositionally biased region" description="Basic and acidic residues" evidence="8">
    <location>
        <begin position="422"/>
        <end position="433"/>
    </location>
</feature>
<evidence type="ECO:0000259" key="10">
    <source>
        <dbReference type="Pfam" id="PF00999"/>
    </source>
</evidence>
<evidence type="ECO:0000313" key="12">
    <source>
        <dbReference type="Proteomes" id="UP001142610"/>
    </source>
</evidence>
<keyword evidence="2" id="KW-0813">Transport</keyword>
<proteinExistence type="predicted"/>
<evidence type="ECO:0000313" key="11">
    <source>
        <dbReference type="EMBL" id="MCQ8185575.1"/>
    </source>
</evidence>
<feature type="transmembrane region" description="Helical" evidence="9">
    <location>
        <begin position="354"/>
        <end position="371"/>
    </location>
</feature>
<feature type="transmembrane region" description="Helical" evidence="9">
    <location>
        <begin position="7"/>
        <end position="25"/>
    </location>
</feature>
<protein>
    <submittedName>
        <fullName evidence="11">Cation:proton antiporter</fullName>
    </submittedName>
</protein>
<dbReference type="GO" id="GO:1902600">
    <property type="term" value="P:proton transmembrane transport"/>
    <property type="evidence" value="ECO:0007669"/>
    <property type="project" value="InterPro"/>
</dbReference>
<feature type="region of interest" description="Disordered" evidence="8">
    <location>
        <begin position="411"/>
        <end position="433"/>
    </location>
</feature>
<keyword evidence="3" id="KW-0050">Antiport</keyword>
<dbReference type="Proteomes" id="UP001142610">
    <property type="component" value="Unassembled WGS sequence"/>
</dbReference>
<accession>A0A9X2L9I3</accession>
<dbReference type="PANTHER" id="PTHR32507">
    <property type="entry name" value="NA(+)/H(+) ANTIPORTER 1"/>
    <property type="match status" value="1"/>
</dbReference>
<dbReference type="InterPro" id="IPR006153">
    <property type="entry name" value="Cation/H_exchanger_TM"/>
</dbReference>
<evidence type="ECO:0000256" key="2">
    <source>
        <dbReference type="ARBA" id="ARBA00022448"/>
    </source>
</evidence>
<name>A0A9X2L9I3_9PROT</name>
<feature type="transmembrane region" description="Helical" evidence="9">
    <location>
        <begin position="239"/>
        <end position="267"/>
    </location>
</feature>
<feature type="transmembrane region" description="Helical" evidence="9">
    <location>
        <begin position="201"/>
        <end position="219"/>
    </location>
</feature>
<evidence type="ECO:0000256" key="3">
    <source>
        <dbReference type="ARBA" id="ARBA00022449"/>
    </source>
</evidence>
<feature type="transmembrane region" description="Helical" evidence="9">
    <location>
        <begin position="169"/>
        <end position="189"/>
    </location>
</feature>
<evidence type="ECO:0000256" key="5">
    <source>
        <dbReference type="ARBA" id="ARBA00022989"/>
    </source>
</evidence>
<feature type="transmembrane region" description="Helical" evidence="9">
    <location>
        <begin position="383"/>
        <end position="406"/>
    </location>
</feature>